<comment type="function">
    <text evidence="5">Sigma factors are initiation factors that promote the attachment of RNA polymerase to specific initiation sites and are then released.</text>
</comment>
<dbReference type="Gene3D" id="1.20.140.160">
    <property type="match status" value="1"/>
</dbReference>
<dbReference type="STRING" id="520767.ATZ99_14320"/>
<dbReference type="GO" id="GO:0006352">
    <property type="term" value="P:DNA-templated transcription initiation"/>
    <property type="evidence" value="ECO:0007669"/>
    <property type="project" value="InterPro"/>
</dbReference>
<dbReference type="SUPFAM" id="SSF88659">
    <property type="entry name" value="Sigma3 and sigma4 domains of RNA polymerase sigma factors"/>
    <property type="match status" value="2"/>
</dbReference>
<evidence type="ECO:0000259" key="7">
    <source>
        <dbReference type="PROSITE" id="PS00716"/>
    </source>
</evidence>
<dbReference type="InterPro" id="IPR000943">
    <property type="entry name" value="RNA_pol_sigma70"/>
</dbReference>
<dbReference type="InterPro" id="IPR007630">
    <property type="entry name" value="RNA_pol_sigma70_r4"/>
</dbReference>
<dbReference type="PRINTS" id="PR00046">
    <property type="entry name" value="SIGMA70FCT"/>
</dbReference>
<keyword evidence="9" id="KW-1185">Reference proteome</keyword>
<protein>
    <recommendedName>
        <fullName evidence="5">RNA polymerase sigma factor</fullName>
    </recommendedName>
</protein>
<feature type="domain" description="RNA polymerase sigma-70" evidence="7">
    <location>
        <begin position="208"/>
        <end position="234"/>
    </location>
</feature>
<keyword evidence="1 5" id="KW-0805">Transcription regulation</keyword>
<dbReference type="InterPro" id="IPR013325">
    <property type="entry name" value="RNA_pol_sigma_r2"/>
</dbReference>
<dbReference type="Proteomes" id="UP000075737">
    <property type="component" value="Unassembled WGS sequence"/>
</dbReference>
<keyword evidence="2 5" id="KW-0731">Sigma factor</keyword>
<evidence type="ECO:0000256" key="2">
    <source>
        <dbReference type="ARBA" id="ARBA00023082"/>
    </source>
</evidence>
<feature type="domain" description="RNA polymerase sigma-70" evidence="6">
    <location>
        <begin position="47"/>
        <end position="60"/>
    </location>
</feature>
<accession>A0A161QAV3</accession>
<dbReference type="InterPro" id="IPR007624">
    <property type="entry name" value="RNA_pol_sigma70_r3"/>
</dbReference>
<evidence type="ECO:0000256" key="4">
    <source>
        <dbReference type="ARBA" id="ARBA00023163"/>
    </source>
</evidence>
<dbReference type="SUPFAM" id="SSF88946">
    <property type="entry name" value="Sigma2 domain of RNA polymerase sigma factors"/>
    <property type="match status" value="1"/>
</dbReference>
<evidence type="ECO:0000259" key="6">
    <source>
        <dbReference type="PROSITE" id="PS00715"/>
    </source>
</evidence>
<dbReference type="AlphaFoldDB" id="A0A161QAV3"/>
<dbReference type="Gene3D" id="1.20.120.1810">
    <property type="match status" value="1"/>
</dbReference>
<evidence type="ECO:0000256" key="1">
    <source>
        <dbReference type="ARBA" id="ARBA00023015"/>
    </source>
</evidence>
<evidence type="ECO:0000313" key="9">
    <source>
        <dbReference type="Proteomes" id="UP000075737"/>
    </source>
</evidence>
<dbReference type="PROSITE" id="PS00716">
    <property type="entry name" value="SIGMA70_2"/>
    <property type="match status" value="1"/>
</dbReference>
<evidence type="ECO:0000313" key="8">
    <source>
        <dbReference type="EMBL" id="KYO65794.1"/>
    </source>
</evidence>
<evidence type="ECO:0000256" key="5">
    <source>
        <dbReference type="RuleBase" id="RU362124"/>
    </source>
</evidence>
<dbReference type="NCBIfam" id="TIGR02937">
    <property type="entry name" value="sigma70-ECF"/>
    <property type="match status" value="1"/>
</dbReference>
<dbReference type="Pfam" id="PF04545">
    <property type="entry name" value="Sigma70_r4"/>
    <property type="match status" value="1"/>
</dbReference>
<dbReference type="InterPro" id="IPR014284">
    <property type="entry name" value="RNA_pol_sigma-70_dom"/>
</dbReference>
<dbReference type="PROSITE" id="PS00715">
    <property type="entry name" value="SIGMA70_1"/>
    <property type="match status" value="1"/>
</dbReference>
<name>A0A161QAV3_9FIRM</name>
<dbReference type="Pfam" id="PF04539">
    <property type="entry name" value="Sigma70_r3"/>
    <property type="match status" value="1"/>
</dbReference>
<dbReference type="PANTHER" id="PTHR30385">
    <property type="entry name" value="SIGMA FACTOR F FLAGELLAR"/>
    <property type="match status" value="1"/>
</dbReference>
<dbReference type="PANTHER" id="PTHR30385:SF4">
    <property type="entry name" value="RNA POLYMERASE SIGMA-E FACTOR"/>
    <property type="match status" value="1"/>
</dbReference>
<dbReference type="OrthoDB" id="9809557at2"/>
<comment type="caution">
    <text evidence="8">The sequence shown here is derived from an EMBL/GenBank/DDBJ whole genome shotgun (WGS) entry which is preliminary data.</text>
</comment>
<sequence>MSDENIELLIKAKGGDLEAKEKLIKKNLGLVYNVVKRFENRGFELEDLVQIGTIGLLKAIDRFDFSYNVKFSTYAVPMIIGEIKRQIRDNNPIKISRKIKEMHYKVQKTKEYLEKLQDREPTITEIAEEMGISVEELNIYLEASKPIISLNEVAFHDDTNPIYVLDRVEDDNEDMISVLDNISLKEAISKLEGIERKIIFLRYFKDKTQTQIAQILGISQVQVSRLEKRILQKIKNMMI</sequence>
<evidence type="ECO:0000256" key="3">
    <source>
        <dbReference type="ARBA" id="ARBA00023125"/>
    </source>
</evidence>
<dbReference type="NCBIfam" id="TIGR02980">
    <property type="entry name" value="SigBFG"/>
    <property type="match status" value="1"/>
</dbReference>
<dbReference type="PIRSF" id="PIRSF000770">
    <property type="entry name" value="RNA_pol_sigma-SigE/K"/>
    <property type="match status" value="1"/>
</dbReference>
<dbReference type="GO" id="GO:0003677">
    <property type="term" value="F:DNA binding"/>
    <property type="evidence" value="ECO:0007669"/>
    <property type="project" value="UniProtKB-KW"/>
</dbReference>
<dbReference type="InterPro" id="IPR007627">
    <property type="entry name" value="RNA_pol_sigma70_r2"/>
</dbReference>
<keyword evidence="3 5" id="KW-0238">DNA-binding</keyword>
<keyword evidence="4 5" id="KW-0804">Transcription</keyword>
<organism evidence="8 9">
    <name type="scientific">Thermovenabulum gondwanense</name>
    <dbReference type="NCBI Taxonomy" id="520767"/>
    <lineage>
        <taxon>Bacteria</taxon>
        <taxon>Bacillati</taxon>
        <taxon>Bacillota</taxon>
        <taxon>Clostridia</taxon>
        <taxon>Thermosediminibacterales</taxon>
        <taxon>Thermosediminibacteraceae</taxon>
        <taxon>Thermovenabulum</taxon>
    </lineage>
</organism>
<dbReference type="InterPro" id="IPR014322">
    <property type="entry name" value="RNA_pol_sigma-B/F/G"/>
</dbReference>
<dbReference type="Pfam" id="PF04542">
    <property type="entry name" value="Sigma70_r2"/>
    <property type="match status" value="1"/>
</dbReference>
<proteinExistence type="inferred from homology"/>
<dbReference type="CDD" id="cd06171">
    <property type="entry name" value="Sigma70_r4"/>
    <property type="match status" value="1"/>
</dbReference>
<dbReference type="InterPro" id="IPR013324">
    <property type="entry name" value="RNA_pol_sigma_r3/r4-like"/>
</dbReference>
<gene>
    <name evidence="8" type="primary">sigF_2</name>
    <name evidence="8" type="ORF">ATZ99_14320</name>
</gene>
<dbReference type="RefSeq" id="WP_068748552.1">
    <property type="nucleotide sequence ID" value="NZ_LOHZ01000032.1"/>
</dbReference>
<dbReference type="GO" id="GO:0016987">
    <property type="term" value="F:sigma factor activity"/>
    <property type="evidence" value="ECO:0007669"/>
    <property type="project" value="UniProtKB-KW"/>
</dbReference>
<comment type="similarity">
    <text evidence="5">Belongs to the sigma-70 factor family.</text>
</comment>
<dbReference type="PATRIC" id="fig|520767.4.peg.1536"/>
<dbReference type="EMBL" id="LOHZ01000032">
    <property type="protein sequence ID" value="KYO65794.1"/>
    <property type="molecule type" value="Genomic_DNA"/>
</dbReference>
<reference evidence="8 9" key="1">
    <citation type="submission" date="2015-12" db="EMBL/GenBank/DDBJ databases">
        <title>Draft genome of Thermovenabulum gondwanense isolated from a red thermophilic microbial mat colonisisng an outflow channel of a bore well.</title>
        <authorList>
            <person name="Patel B.K."/>
        </authorList>
    </citation>
    <scope>NUCLEOTIDE SEQUENCE [LARGE SCALE GENOMIC DNA]</scope>
    <source>
        <strain evidence="8 9">R270</strain>
    </source>
</reference>